<proteinExistence type="predicted"/>
<sequence>MFLTSLGLATAVLIMEAMFQMFFVTPLWNVLPMPEVSLYGPDAPTGYAHRPGTSGIWMTENRSHVTISAQGLRDRDRPAVPNGPRIVVVGNSMIEATQVAQGETAVAVAEKSLQRHTPGIEVLNLGLAGATPAVEIARLFSRGTKLRADLALVVVPLGDLLSAASRDDSGFTAYRQQVDGSYGLSYGFREGRGFRFRTSAAGDAMYAALDHSFIATLLNNRKNIGFFAEFPSRPQAPSGDARPQSTCQGANLNAQARLWLTNEPADAAGVRDAFIRDLAAFQKSGTTVIVLVQGLNPRCELNQRQKVMARIIQRFAEAGLDATDLDAEIVRRVGASNIYALHGFASSLGRGHLNVDGNKVYGAIFADVIRRSLSRMGSPAEPRT</sequence>
<reference evidence="1" key="1">
    <citation type="journal article" date="2014" name="Int. J. Syst. Evol. Microbiol.">
        <title>Complete genome sequence of Corynebacterium casei LMG S-19264T (=DSM 44701T), isolated from a smear-ripened cheese.</title>
        <authorList>
            <consortium name="US DOE Joint Genome Institute (JGI-PGF)"/>
            <person name="Walter F."/>
            <person name="Albersmeier A."/>
            <person name="Kalinowski J."/>
            <person name="Ruckert C."/>
        </authorList>
    </citation>
    <scope>NUCLEOTIDE SEQUENCE</scope>
    <source>
        <strain evidence="1">CCM 7684</strain>
    </source>
</reference>
<gene>
    <name evidence="1" type="ORF">GCM10007276_11000</name>
</gene>
<reference evidence="1" key="2">
    <citation type="submission" date="2020-09" db="EMBL/GenBank/DDBJ databases">
        <authorList>
            <person name="Sun Q."/>
            <person name="Sedlacek I."/>
        </authorList>
    </citation>
    <scope>NUCLEOTIDE SEQUENCE</scope>
    <source>
        <strain evidence="1">CCM 7684</strain>
    </source>
</reference>
<name>A0A8J2VL00_9RHOB</name>
<dbReference type="SUPFAM" id="SSF52266">
    <property type="entry name" value="SGNH hydrolase"/>
    <property type="match status" value="1"/>
</dbReference>
<evidence type="ECO:0008006" key="3">
    <source>
        <dbReference type="Google" id="ProtNLM"/>
    </source>
</evidence>
<keyword evidence="2" id="KW-1185">Reference proteome</keyword>
<dbReference type="EMBL" id="BMCP01000001">
    <property type="protein sequence ID" value="GGE35295.1"/>
    <property type="molecule type" value="Genomic_DNA"/>
</dbReference>
<dbReference type="InterPro" id="IPR036514">
    <property type="entry name" value="SGNH_hydro_sf"/>
</dbReference>
<accession>A0A8J2VL00</accession>
<protein>
    <recommendedName>
        <fullName evidence="3">SGNH/GDSL hydrolase family protein</fullName>
    </recommendedName>
</protein>
<dbReference type="RefSeq" id="WP_188408659.1">
    <property type="nucleotide sequence ID" value="NZ_BMCP01000001.1"/>
</dbReference>
<organism evidence="1 2">
    <name type="scientific">Agaricicola taiwanensis</name>
    <dbReference type="NCBI Taxonomy" id="591372"/>
    <lineage>
        <taxon>Bacteria</taxon>
        <taxon>Pseudomonadati</taxon>
        <taxon>Pseudomonadota</taxon>
        <taxon>Alphaproteobacteria</taxon>
        <taxon>Rhodobacterales</taxon>
        <taxon>Paracoccaceae</taxon>
        <taxon>Agaricicola</taxon>
    </lineage>
</organism>
<evidence type="ECO:0000313" key="1">
    <source>
        <dbReference type="EMBL" id="GGE35295.1"/>
    </source>
</evidence>
<comment type="caution">
    <text evidence="1">The sequence shown here is derived from an EMBL/GenBank/DDBJ whole genome shotgun (WGS) entry which is preliminary data.</text>
</comment>
<dbReference type="AlphaFoldDB" id="A0A8J2VL00"/>
<dbReference type="Proteomes" id="UP000602745">
    <property type="component" value="Unassembled WGS sequence"/>
</dbReference>
<dbReference type="GO" id="GO:0016788">
    <property type="term" value="F:hydrolase activity, acting on ester bonds"/>
    <property type="evidence" value="ECO:0007669"/>
    <property type="project" value="UniProtKB-ARBA"/>
</dbReference>
<dbReference type="Gene3D" id="3.40.50.1110">
    <property type="entry name" value="SGNH hydrolase"/>
    <property type="match status" value="1"/>
</dbReference>
<evidence type="ECO:0000313" key="2">
    <source>
        <dbReference type="Proteomes" id="UP000602745"/>
    </source>
</evidence>